<evidence type="ECO:0000256" key="4">
    <source>
        <dbReference type="ARBA" id="ARBA00038314"/>
    </source>
</evidence>
<sequence length="211" mass="24510">MFWFLHFDLAKSPIYQEILSNVQDGTLLLDLGCGLGQDIRRLVYDGAPQDNIIGLDLHRGFIDLGFELFNDRNTLRSAFVVQDFFERSQIPQSQASRIRIINSGYFMHLWDWDGQIKVAKHMISLLSLEEDGIVTGMHFGSKQTGVWEKVPADNDPIFLHDPVSFKSLWQQVGSETETKLDVWSSIEQDEDHMRLDPNGLRLRWYVRVFRH</sequence>
<keyword evidence="2" id="KW-0808">Transferase</keyword>
<comment type="pathway">
    <text evidence="1">Secondary metabolite biosynthesis.</text>
</comment>
<dbReference type="STRING" id="1448315.A0A319C5G2"/>
<reference evidence="6 7" key="1">
    <citation type="submission" date="2016-12" db="EMBL/GenBank/DDBJ databases">
        <title>The genomes of Aspergillus section Nigri reveals drivers in fungal speciation.</title>
        <authorList>
            <consortium name="DOE Joint Genome Institute"/>
            <person name="Vesth T.C."/>
            <person name="Nybo J."/>
            <person name="Theobald S."/>
            <person name="Brandl J."/>
            <person name="Frisvad J.C."/>
            <person name="Nielsen K.F."/>
            <person name="Lyhne E.K."/>
            <person name="Kogle M.E."/>
            <person name="Kuo A."/>
            <person name="Riley R."/>
            <person name="Clum A."/>
            <person name="Nolan M."/>
            <person name="Lipzen A."/>
            <person name="Salamov A."/>
            <person name="Henrissat B."/>
            <person name="Wiebenga A."/>
            <person name="De Vries R.P."/>
            <person name="Grigoriev I.V."/>
            <person name="Mortensen U.H."/>
            <person name="Andersen M.R."/>
            <person name="Baker S.E."/>
        </authorList>
    </citation>
    <scope>NUCLEOTIDE SEQUENCE [LARGE SCALE GENOMIC DNA]</scope>
    <source>
        <strain evidence="6 7">CBS 121591</strain>
    </source>
</reference>
<feature type="domain" description="Methyltransferase" evidence="5">
    <location>
        <begin position="29"/>
        <end position="124"/>
    </location>
</feature>
<evidence type="ECO:0000259" key="5">
    <source>
        <dbReference type="Pfam" id="PF13649"/>
    </source>
</evidence>
<evidence type="ECO:0000313" key="7">
    <source>
        <dbReference type="Proteomes" id="UP000248340"/>
    </source>
</evidence>
<dbReference type="PANTHER" id="PTHR35897:SF1">
    <property type="entry name" value="METHYLTRANSFERASE AUSD"/>
    <property type="match status" value="1"/>
</dbReference>
<dbReference type="GeneID" id="37134288"/>
<accession>A0A319C5G2</accession>
<dbReference type="EMBL" id="KZ821709">
    <property type="protein sequence ID" value="PYH80495.1"/>
    <property type="molecule type" value="Genomic_DNA"/>
</dbReference>
<dbReference type="Gene3D" id="3.40.50.150">
    <property type="entry name" value="Vaccinia Virus protein VP39"/>
    <property type="match status" value="1"/>
</dbReference>
<evidence type="ECO:0000256" key="3">
    <source>
        <dbReference type="ARBA" id="ARBA00022691"/>
    </source>
</evidence>
<dbReference type="OrthoDB" id="2094832at2759"/>
<dbReference type="AlphaFoldDB" id="A0A319C5G2"/>
<protein>
    <recommendedName>
        <fullName evidence="5">Methyltransferase domain-containing protein</fullName>
    </recommendedName>
</protein>
<keyword evidence="7" id="KW-1185">Reference proteome</keyword>
<dbReference type="GO" id="GO:0016740">
    <property type="term" value="F:transferase activity"/>
    <property type="evidence" value="ECO:0007669"/>
    <property type="project" value="UniProtKB-KW"/>
</dbReference>
<dbReference type="RefSeq" id="XP_025490695.1">
    <property type="nucleotide sequence ID" value="XM_025631547.1"/>
</dbReference>
<organism evidence="6 7">
    <name type="scientific">Aspergillus uvarum CBS 121591</name>
    <dbReference type="NCBI Taxonomy" id="1448315"/>
    <lineage>
        <taxon>Eukaryota</taxon>
        <taxon>Fungi</taxon>
        <taxon>Dikarya</taxon>
        <taxon>Ascomycota</taxon>
        <taxon>Pezizomycotina</taxon>
        <taxon>Eurotiomycetes</taxon>
        <taxon>Eurotiomycetidae</taxon>
        <taxon>Eurotiales</taxon>
        <taxon>Aspergillaceae</taxon>
        <taxon>Aspergillus</taxon>
        <taxon>Aspergillus subgen. Circumdati</taxon>
    </lineage>
</organism>
<dbReference type="InterPro" id="IPR041698">
    <property type="entry name" value="Methyltransf_25"/>
</dbReference>
<name>A0A319C5G2_9EURO</name>
<dbReference type="PANTHER" id="PTHR35897">
    <property type="entry name" value="METHYLTRANSFERASE AUSD"/>
    <property type="match status" value="1"/>
</dbReference>
<evidence type="ECO:0000256" key="2">
    <source>
        <dbReference type="ARBA" id="ARBA00022679"/>
    </source>
</evidence>
<proteinExistence type="inferred from homology"/>
<evidence type="ECO:0000313" key="6">
    <source>
        <dbReference type="EMBL" id="PYH80495.1"/>
    </source>
</evidence>
<dbReference type="InterPro" id="IPR029063">
    <property type="entry name" value="SAM-dependent_MTases_sf"/>
</dbReference>
<comment type="similarity">
    <text evidence="4">Belongs to the class I-like SAM-binding methyltransferase superfamily.</text>
</comment>
<dbReference type="VEuPathDB" id="FungiDB:BO82DRAFT_286451"/>
<dbReference type="SUPFAM" id="SSF53335">
    <property type="entry name" value="S-adenosyl-L-methionine-dependent methyltransferases"/>
    <property type="match status" value="1"/>
</dbReference>
<dbReference type="Proteomes" id="UP000248340">
    <property type="component" value="Unassembled WGS sequence"/>
</dbReference>
<dbReference type="Pfam" id="PF13649">
    <property type="entry name" value="Methyltransf_25"/>
    <property type="match status" value="1"/>
</dbReference>
<evidence type="ECO:0000256" key="1">
    <source>
        <dbReference type="ARBA" id="ARBA00005179"/>
    </source>
</evidence>
<gene>
    <name evidence="6" type="ORF">BO82DRAFT_286451</name>
</gene>
<dbReference type="InterPro" id="IPR051654">
    <property type="entry name" value="Meroterpenoid_MTases"/>
</dbReference>
<keyword evidence="3" id="KW-0949">S-adenosyl-L-methionine</keyword>